<protein>
    <submittedName>
        <fullName evidence="1">Uncharacterized protein</fullName>
    </submittedName>
</protein>
<organism evidence="1">
    <name type="scientific">Siphoviridae sp. ctxMM9</name>
    <dbReference type="NCBI Taxonomy" id="2827973"/>
    <lineage>
        <taxon>Viruses</taxon>
        <taxon>Duplodnaviria</taxon>
        <taxon>Heunggongvirae</taxon>
        <taxon>Uroviricota</taxon>
        <taxon>Caudoviricetes</taxon>
    </lineage>
</organism>
<accession>A0A8S5T6M4</accession>
<reference evidence="1" key="1">
    <citation type="journal article" date="2021" name="Proc. Natl. Acad. Sci. U.S.A.">
        <title>A Catalog of Tens of Thousands of Viruses from Human Metagenomes Reveals Hidden Associations with Chronic Diseases.</title>
        <authorList>
            <person name="Tisza M.J."/>
            <person name="Buck C.B."/>
        </authorList>
    </citation>
    <scope>NUCLEOTIDE SEQUENCE</scope>
    <source>
        <strain evidence="1">CtxMM9</strain>
    </source>
</reference>
<dbReference type="EMBL" id="BK032759">
    <property type="protein sequence ID" value="DAF58760.1"/>
    <property type="molecule type" value="Genomic_DNA"/>
</dbReference>
<proteinExistence type="predicted"/>
<name>A0A8S5T6M4_9CAUD</name>
<sequence>MEDKEFLRKLDEWNEREVYVKLVSLDNLDRPIAEITGNTTQGNISIDGSSSVRRTCNITLTTT</sequence>
<evidence type="ECO:0000313" key="1">
    <source>
        <dbReference type="EMBL" id="DAF58760.1"/>
    </source>
</evidence>